<dbReference type="Gene3D" id="3.50.50.60">
    <property type="entry name" value="FAD/NAD(P)-binding domain"/>
    <property type="match status" value="1"/>
</dbReference>
<sequence>MDSKSKAFDRRSFLKGAVLAGAGTAAFGLAGCAPSGESSSSDGSSSGASSASADGHLTADSINNGTWAFEVAPEPVADSEIANTYEADIIIVGAGVSGLACAASATEEGAEVILFAASSQPVARGGSNHGIGTKFHERLGITDYTKDSIGGFIRQELARNGYRVDQKKWYKWINNSASTMNWLIDLMEAKGYTTTMEIGYTDTEGVFSAHPGSHNWVETADGKESGAATGENLVIAMYEEKIKEQGGEIHYNTIGQYLVRDDDGKGRVSAIVAKDPDGNYVKYVGRKGIVLATGDFSANQDMMAKYCSWVAPLLQYNEVDYDAMFQFGGLGPGDGQKMGLWAGAAWQQTLPNAPMIDAVGPMPYRQSIADFSGLLLNKKGQRYSNEDVIFSYGTYAMMMQPDMTRYGVWDAAYANHFDSWETFGTTIVEHEGKDAYTPEQYRALWDENVEKGTFVRGDTIEEVLAQLDGLDAEQAKASVDRYNELCAAGKDEDFHKDASLMAPITEGPFYGCKLEMSPANFLCVTGGLRTNENMQVCDAEDNPIEGLYNLGIMVGDSYANCYNFAICGHNLGMNCNTFAYLLGKDLAEA</sequence>
<dbReference type="SUPFAM" id="SSF56425">
    <property type="entry name" value="Succinate dehydrogenase/fumarate reductase flavoprotein, catalytic domain"/>
    <property type="match status" value="1"/>
</dbReference>
<dbReference type="OrthoDB" id="3169790at2"/>
<evidence type="ECO:0000256" key="2">
    <source>
        <dbReference type="ARBA" id="ARBA00022630"/>
    </source>
</evidence>
<dbReference type="PANTHER" id="PTHR43400">
    <property type="entry name" value="FUMARATE REDUCTASE"/>
    <property type="match status" value="1"/>
</dbReference>
<evidence type="ECO:0000256" key="3">
    <source>
        <dbReference type="ARBA" id="ARBA00022827"/>
    </source>
</evidence>
<name>A0A2K2UCJ4_9ACTN</name>
<gene>
    <name evidence="6" type="ORF">C2L71_05385</name>
</gene>
<dbReference type="InterPro" id="IPR027477">
    <property type="entry name" value="Succ_DH/fumarate_Rdtase_cat_sf"/>
</dbReference>
<dbReference type="PROSITE" id="PS51318">
    <property type="entry name" value="TAT"/>
    <property type="match status" value="1"/>
</dbReference>
<reference evidence="7" key="1">
    <citation type="submission" date="2018-01" db="EMBL/GenBank/DDBJ databases">
        <title>Rubneribacter badeniensis gen. nov., sp. nov., and Colonibacter rubneri, gen. nov., sp. nov., WGS of new members of the Eggerthellaceae.</title>
        <authorList>
            <person name="Danylec N."/>
            <person name="Stoll D.A."/>
            <person name="Doetsch A."/>
            <person name="Kulling S.E."/>
            <person name="Huch M."/>
        </authorList>
    </citation>
    <scope>NUCLEOTIDE SEQUENCE [LARGE SCALE GENOMIC DNA]</scope>
    <source>
        <strain evidence="7">ResAG-96</strain>
    </source>
</reference>
<feature type="domain" description="FAD-dependent oxidoreductase 2 FAD-binding" evidence="5">
    <location>
        <begin position="88"/>
        <end position="555"/>
    </location>
</feature>
<dbReference type="SUPFAM" id="SSF51905">
    <property type="entry name" value="FAD/NAD(P)-binding domain"/>
    <property type="match status" value="1"/>
</dbReference>
<dbReference type="InterPro" id="IPR050315">
    <property type="entry name" value="FAD-oxidoreductase_2"/>
</dbReference>
<dbReference type="PANTHER" id="PTHR43400:SF10">
    <property type="entry name" value="3-OXOSTEROID 1-DEHYDROGENASE"/>
    <property type="match status" value="1"/>
</dbReference>
<dbReference type="InterPro" id="IPR006311">
    <property type="entry name" value="TAT_signal"/>
</dbReference>
<dbReference type="GO" id="GO:0008202">
    <property type="term" value="P:steroid metabolic process"/>
    <property type="evidence" value="ECO:0007669"/>
    <property type="project" value="UniProtKB-ARBA"/>
</dbReference>
<keyword evidence="2" id="KW-0285">Flavoprotein</keyword>
<evidence type="ECO:0000313" key="6">
    <source>
        <dbReference type="EMBL" id="PNV67952.1"/>
    </source>
</evidence>
<evidence type="ECO:0000259" key="5">
    <source>
        <dbReference type="Pfam" id="PF00890"/>
    </source>
</evidence>
<dbReference type="InterPro" id="IPR003953">
    <property type="entry name" value="FAD-dep_OxRdtase_2_FAD-bd"/>
</dbReference>
<dbReference type="RefSeq" id="WP_103264754.1">
    <property type="nucleotide sequence ID" value="NZ_CABMLE010000004.1"/>
</dbReference>
<dbReference type="AlphaFoldDB" id="A0A2K2UCJ4"/>
<organism evidence="6 7">
    <name type="scientific">Enteroscipio rubneri</name>
    <dbReference type="NCBI Taxonomy" id="2070686"/>
    <lineage>
        <taxon>Bacteria</taxon>
        <taxon>Bacillati</taxon>
        <taxon>Actinomycetota</taxon>
        <taxon>Coriobacteriia</taxon>
        <taxon>Eggerthellales</taxon>
        <taxon>Eggerthellaceae</taxon>
        <taxon>Enteroscipio</taxon>
    </lineage>
</organism>
<protein>
    <recommendedName>
        <fullName evidence="5">FAD-dependent oxidoreductase 2 FAD-binding domain-containing protein</fullName>
    </recommendedName>
</protein>
<dbReference type="GO" id="GO:0033765">
    <property type="term" value="F:steroid dehydrogenase activity, acting on the CH-CH group of donors"/>
    <property type="evidence" value="ECO:0007669"/>
    <property type="project" value="UniProtKB-ARBA"/>
</dbReference>
<evidence type="ECO:0000313" key="7">
    <source>
        <dbReference type="Proteomes" id="UP000236197"/>
    </source>
</evidence>
<dbReference type="Gene3D" id="3.90.700.10">
    <property type="entry name" value="Succinate dehydrogenase/fumarate reductase flavoprotein, catalytic domain"/>
    <property type="match status" value="1"/>
</dbReference>
<keyword evidence="3" id="KW-0274">FAD</keyword>
<dbReference type="InterPro" id="IPR036188">
    <property type="entry name" value="FAD/NAD-bd_sf"/>
</dbReference>
<dbReference type="Pfam" id="PF00890">
    <property type="entry name" value="FAD_binding_2"/>
    <property type="match status" value="1"/>
</dbReference>
<keyword evidence="4" id="KW-0560">Oxidoreductase</keyword>
<evidence type="ECO:0000256" key="1">
    <source>
        <dbReference type="ARBA" id="ARBA00001974"/>
    </source>
</evidence>
<dbReference type="PROSITE" id="PS51257">
    <property type="entry name" value="PROKAR_LIPOPROTEIN"/>
    <property type="match status" value="1"/>
</dbReference>
<dbReference type="Proteomes" id="UP000236197">
    <property type="component" value="Unassembled WGS sequence"/>
</dbReference>
<accession>A0A2K2UCJ4</accession>
<keyword evidence="7" id="KW-1185">Reference proteome</keyword>
<dbReference type="EMBL" id="PPEK01000004">
    <property type="protein sequence ID" value="PNV67952.1"/>
    <property type="molecule type" value="Genomic_DNA"/>
</dbReference>
<proteinExistence type="predicted"/>
<evidence type="ECO:0000256" key="4">
    <source>
        <dbReference type="ARBA" id="ARBA00023002"/>
    </source>
</evidence>
<comment type="cofactor">
    <cofactor evidence="1">
        <name>FAD</name>
        <dbReference type="ChEBI" id="CHEBI:57692"/>
    </cofactor>
</comment>
<comment type="caution">
    <text evidence="6">The sequence shown here is derived from an EMBL/GenBank/DDBJ whole genome shotgun (WGS) entry which is preliminary data.</text>
</comment>